<dbReference type="OrthoDB" id="3682495at2759"/>
<accession>A0A6A5KFE4</accession>
<dbReference type="Proteomes" id="UP000800040">
    <property type="component" value="Unassembled WGS sequence"/>
</dbReference>
<dbReference type="EMBL" id="ML975323">
    <property type="protein sequence ID" value="KAF1833214.1"/>
    <property type="molecule type" value="Genomic_DNA"/>
</dbReference>
<reference evidence="1" key="1">
    <citation type="submission" date="2020-01" db="EMBL/GenBank/DDBJ databases">
        <authorList>
            <consortium name="DOE Joint Genome Institute"/>
            <person name="Haridas S."/>
            <person name="Albert R."/>
            <person name="Binder M."/>
            <person name="Bloem J."/>
            <person name="Labutti K."/>
            <person name="Salamov A."/>
            <person name="Andreopoulos B."/>
            <person name="Baker S.E."/>
            <person name="Barry K."/>
            <person name="Bills G."/>
            <person name="Bluhm B.H."/>
            <person name="Cannon C."/>
            <person name="Castanera R."/>
            <person name="Culley D.E."/>
            <person name="Daum C."/>
            <person name="Ezra D."/>
            <person name="Gonzalez J.B."/>
            <person name="Henrissat B."/>
            <person name="Kuo A."/>
            <person name="Liang C."/>
            <person name="Lipzen A."/>
            <person name="Lutzoni F."/>
            <person name="Magnuson J."/>
            <person name="Mondo S."/>
            <person name="Nolan M."/>
            <person name="Ohm R."/>
            <person name="Pangilinan J."/>
            <person name="Park H.-J."/>
            <person name="Ramirez L."/>
            <person name="Alfaro M."/>
            <person name="Sun H."/>
            <person name="Tritt A."/>
            <person name="Yoshinaga Y."/>
            <person name="Zwiers L.-H."/>
            <person name="Turgeon B.G."/>
            <person name="Goodwin S.B."/>
            <person name="Spatafora J.W."/>
            <person name="Crous P.W."/>
            <person name="Grigoriev I.V."/>
        </authorList>
    </citation>
    <scope>NUCLEOTIDE SEQUENCE</scope>
    <source>
        <strain evidence="1">P77</strain>
    </source>
</reference>
<dbReference type="AlphaFoldDB" id="A0A6A5KFE4"/>
<evidence type="ECO:0000313" key="1">
    <source>
        <dbReference type="EMBL" id="KAF1833214.1"/>
    </source>
</evidence>
<name>A0A6A5KFE4_9PLEO</name>
<protein>
    <submittedName>
        <fullName evidence="1">Uncharacterized protein</fullName>
    </submittedName>
</protein>
<evidence type="ECO:0000313" key="2">
    <source>
        <dbReference type="Proteomes" id="UP000800040"/>
    </source>
</evidence>
<organism evidence="1 2">
    <name type="scientific">Decorospora gaudefroyi</name>
    <dbReference type="NCBI Taxonomy" id="184978"/>
    <lineage>
        <taxon>Eukaryota</taxon>
        <taxon>Fungi</taxon>
        <taxon>Dikarya</taxon>
        <taxon>Ascomycota</taxon>
        <taxon>Pezizomycotina</taxon>
        <taxon>Dothideomycetes</taxon>
        <taxon>Pleosporomycetidae</taxon>
        <taxon>Pleosporales</taxon>
        <taxon>Pleosporineae</taxon>
        <taxon>Pleosporaceae</taxon>
        <taxon>Decorospora</taxon>
    </lineage>
</organism>
<sequence>MAETPIGKLFASWNNLTESVNIEHLDSGVPHTTQWTKGQVEARFSCTKREIPPIACQLPGVGFPQTIAMINKSRNNDGIFLRSIQVRDHDWLARRLLVQKDFLSATHHTPHEAYFFIEQGELVLTVNGRPLTTMERIELEFAPGSVDLAKCQPAEVVLKKGLTKIFPPYTLYSFVAKKDSLVTTGYIPARQR</sequence>
<keyword evidence="2" id="KW-1185">Reference proteome</keyword>
<gene>
    <name evidence="1" type="ORF">BDW02DRAFT_394664</name>
</gene>
<proteinExistence type="predicted"/>